<comment type="caution">
    <text evidence="2">The sequence shown here is derived from an EMBL/GenBank/DDBJ whole genome shotgun (WGS) entry which is preliminary data.</text>
</comment>
<reference key="1">
    <citation type="submission" date="2017-08" db="EMBL/GenBank/DDBJ databases">
        <title>A dynamic microbial community with high functional redundancy inhabits the cold, oxic subseafloor aquifer.</title>
        <authorList>
            <person name="Tully B.J."/>
            <person name="Wheat C.G."/>
            <person name="Glazer B.T."/>
            <person name="Huber J.A."/>
        </authorList>
    </citation>
    <scope>NUCLEOTIDE SEQUENCE [LARGE SCALE GENOMIC DNA]</scope>
</reference>
<sequence length="172" mass="18959">MALFGPVGTKHIAEGLQNTFKVDIATRILDEGVSEEATKIVATEMDEGVIFEQNGVKVTIFPVLHGEKIKPSVGYRIDYKGHSVAFSGDTKYDQNVIKYGMGVDLLIHEVGAAPEDTMSRPVFQRILAHHTSPEDVGRVFAETQPKLAIYSPAWRKCPLNTSRVCISHAHNL</sequence>
<protein>
    <recommendedName>
        <fullName evidence="1">Metallo-beta-lactamase domain-containing protein</fullName>
    </recommendedName>
</protein>
<evidence type="ECO:0000259" key="1">
    <source>
        <dbReference type="Pfam" id="PF12706"/>
    </source>
</evidence>
<gene>
    <name evidence="2" type="ORF">COB13_09605</name>
</gene>
<dbReference type="Pfam" id="PF12706">
    <property type="entry name" value="Lactamase_B_2"/>
    <property type="match status" value="1"/>
</dbReference>
<reference evidence="2" key="2">
    <citation type="journal article" date="2018" name="ISME J.">
        <title>A dynamic microbial community with high functional redundancy inhabits the cold, oxic subseafloor aquifer.</title>
        <authorList>
            <person name="Tully B.J."/>
            <person name="Wheat C.G."/>
            <person name="Glazer B.T."/>
            <person name="Huber J.A."/>
        </authorList>
    </citation>
    <scope>NUCLEOTIDE SEQUENCE</scope>
    <source>
        <strain evidence="2">NORP83</strain>
    </source>
</reference>
<dbReference type="InterPro" id="IPR001279">
    <property type="entry name" value="Metallo-B-lactamas"/>
</dbReference>
<proteinExistence type="predicted"/>
<feature type="domain" description="Metallo-beta-lactamase" evidence="1">
    <location>
        <begin position="36"/>
        <end position="150"/>
    </location>
</feature>
<organism evidence="2">
    <name type="scientific">OCS116 cluster bacterium</name>
    <dbReference type="NCBI Taxonomy" id="2030921"/>
    <lineage>
        <taxon>Bacteria</taxon>
        <taxon>Pseudomonadati</taxon>
        <taxon>Pseudomonadota</taxon>
        <taxon>Alphaproteobacteria</taxon>
        <taxon>OCS116 cluster</taxon>
    </lineage>
</organism>
<dbReference type="AlphaFoldDB" id="A0A2A4Z0Y7"/>
<dbReference type="InterPro" id="IPR036866">
    <property type="entry name" value="RibonucZ/Hydroxyglut_hydro"/>
</dbReference>
<dbReference type="Gene3D" id="3.60.15.10">
    <property type="entry name" value="Ribonuclease Z/Hydroxyacylglutathione hydrolase-like"/>
    <property type="match status" value="1"/>
</dbReference>
<dbReference type="SUPFAM" id="SSF56281">
    <property type="entry name" value="Metallo-hydrolase/oxidoreductase"/>
    <property type="match status" value="1"/>
</dbReference>
<name>A0A2A4Z0Y7_9PROT</name>
<dbReference type="EMBL" id="NVUS01000011">
    <property type="protein sequence ID" value="PCJ00551.1"/>
    <property type="molecule type" value="Genomic_DNA"/>
</dbReference>
<accession>A0A2A4Z0Y7</accession>
<evidence type="ECO:0000313" key="2">
    <source>
        <dbReference type="EMBL" id="PCJ00551.1"/>
    </source>
</evidence>